<accession>A0A5B7FX70</accession>
<feature type="region of interest" description="Disordered" evidence="1">
    <location>
        <begin position="65"/>
        <end position="102"/>
    </location>
</feature>
<reference evidence="2 3" key="1">
    <citation type="submission" date="2019-05" db="EMBL/GenBank/DDBJ databases">
        <title>Another draft genome of Portunus trituberculatus and its Hox gene families provides insights of decapod evolution.</title>
        <authorList>
            <person name="Jeong J.-H."/>
            <person name="Song I."/>
            <person name="Kim S."/>
            <person name="Choi T."/>
            <person name="Kim D."/>
            <person name="Ryu S."/>
            <person name="Kim W."/>
        </authorList>
    </citation>
    <scope>NUCLEOTIDE SEQUENCE [LARGE SCALE GENOMIC DNA]</scope>
    <source>
        <tissue evidence="2">Muscle</tissue>
    </source>
</reference>
<sequence length="176" mass="20139">MNHRCIQYRYPRANKEKRVTPTAPPVRVSKASHNAQPTGVYRSLYETDFTFSKCKFSCRQPLGQLPEPRLLPPPAAQETRCLAGRTAGSGGEETGSSRRRSEECFIDKSWEASEQYSHQTHRSLNRRPQTSYQSLRYRPRPRYPPSIYPPHASPEPITPTPLTVTPKPRMTAKTRD</sequence>
<proteinExistence type="predicted"/>
<dbReference type="EMBL" id="VSRR010009233">
    <property type="protein sequence ID" value="MPC50017.1"/>
    <property type="molecule type" value="Genomic_DNA"/>
</dbReference>
<protein>
    <submittedName>
        <fullName evidence="2">Uncharacterized protein</fullName>
    </submittedName>
</protein>
<evidence type="ECO:0000256" key="1">
    <source>
        <dbReference type="SAM" id="MobiDB-lite"/>
    </source>
</evidence>
<dbReference type="Proteomes" id="UP000324222">
    <property type="component" value="Unassembled WGS sequence"/>
</dbReference>
<feature type="compositionally biased region" description="Pro residues" evidence="1">
    <location>
        <begin position="142"/>
        <end position="159"/>
    </location>
</feature>
<gene>
    <name evidence="2" type="ORF">E2C01_043836</name>
</gene>
<organism evidence="2 3">
    <name type="scientific">Portunus trituberculatus</name>
    <name type="common">Swimming crab</name>
    <name type="synonym">Neptunus trituberculatus</name>
    <dbReference type="NCBI Taxonomy" id="210409"/>
    <lineage>
        <taxon>Eukaryota</taxon>
        <taxon>Metazoa</taxon>
        <taxon>Ecdysozoa</taxon>
        <taxon>Arthropoda</taxon>
        <taxon>Crustacea</taxon>
        <taxon>Multicrustacea</taxon>
        <taxon>Malacostraca</taxon>
        <taxon>Eumalacostraca</taxon>
        <taxon>Eucarida</taxon>
        <taxon>Decapoda</taxon>
        <taxon>Pleocyemata</taxon>
        <taxon>Brachyura</taxon>
        <taxon>Eubrachyura</taxon>
        <taxon>Portunoidea</taxon>
        <taxon>Portunidae</taxon>
        <taxon>Portuninae</taxon>
        <taxon>Portunus</taxon>
    </lineage>
</organism>
<evidence type="ECO:0000313" key="3">
    <source>
        <dbReference type="Proteomes" id="UP000324222"/>
    </source>
</evidence>
<evidence type="ECO:0000313" key="2">
    <source>
        <dbReference type="EMBL" id="MPC50017.1"/>
    </source>
</evidence>
<feature type="region of interest" description="Disordered" evidence="1">
    <location>
        <begin position="114"/>
        <end position="176"/>
    </location>
</feature>
<keyword evidence="3" id="KW-1185">Reference proteome</keyword>
<dbReference type="AlphaFoldDB" id="A0A5B7FX70"/>
<name>A0A5B7FX70_PORTR</name>
<comment type="caution">
    <text evidence="2">The sequence shown here is derived from an EMBL/GenBank/DDBJ whole genome shotgun (WGS) entry which is preliminary data.</text>
</comment>